<feature type="compositionally biased region" description="Polar residues" evidence="1">
    <location>
        <begin position="22"/>
        <end position="31"/>
    </location>
</feature>
<keyword evidence="4" id="KW-1185">Reference proteome</keyword>
<gene>
    <name evidence="3" type="ORF">TBK1r_09860</name>
</gene>
<dbReference type="EMBL" id="CP036432">
    <property type="protein sequence ID" value="QDV82061.1"/>
    <property type="molecule type" value="Genomic_DNA"/>
</dbReference>
<evidence type="ECO:0000256" key="1">
    <source>
        <dbReference type="SAM" id="MobiDB-lite"/>
    </source>
</evidence>
<dbReference type="PROSITE" id="PS51257">
    <property type="entry name" value="PROKAR_LIPOPROTEIN"/>
    <property type="match status" value="1"/>
</dbReference>
<evidence type="ECO:0000256" key="2">
    <source>
        <dbReference type="SAM" id="SignalP"/>
    </source>
</evidence>
<feature type="region of interest" description="Disordered" evidence="1">
    <location>
        <begin position="22"/>
        <end position="59"/>
    </location>
</feature>
<organism evidence="3 4">
    <name type="scientific">Stieleria magnilauensis</name>
    <dbReference type="NCBI Taxonomy" id="2527963"/>
    <lineage>
        <taxon>Bacteria</taxon>
        <taxon>Pseudomonadati</taxon>
        <taxon>Planctomycetota</taxon>
        <taxon>Planctomycetia</taxon>
        <taxon>Pirellulales</taxon>
        <taxon>Pirellulaceae</taxon>
        <taxon>Stieleria</taxon>
    </lineage>
</organism>
<protein>
    <submittedName>
        <fullName evidence="3">Uncharacterized protein</fullName>
    </submittedName>
</protein>
<feature type="compositionally biased region" description="Basic and acidic residues" evidence="1">
    <location>
        <begin position="42"/>
        <end position="56"/>
    </location>
</feature>
<name>A0ABX5XJQ9_9BACT</name>
<keyword evidence="2" id="KW-0732">Signal</keyword>
<proteinExistence type="predicted"/>
<sequence>MKTTFTCFSVVALAVLLTGCNSSTNPPTSATGDPDTGSHASTDTHDDHGHPEHGPHGGELVELGKEAFHAELVHGADGTSMYVLDSSATKPVPIAADKLVVSLKHDGQVASFDLSANPDTNDPPEQSSRFTSADERLDQWLDAGAEGAVTIEIKGKSYTGNVTHDHEGHDHEGHDH</sequence>
<feature type="chain" id="PRO_5045894207" evidence="2">
    <location>
        <begin position="25"/>
        <end position="176"/>
    </location>
</feature>
<evidence type="ECO:0000313" key="3">
    <source>
        <dbReference type="EMBL" id="QDV82061.1"/>
    </source>
</evidence>
<accession>A0ABX5XJQ9</accession>
<feature type="signal peptide" evidence="2">
    <location>
        <begin position="1"/>
        <end position="24"/>
    </location>
</feature>
<dbReference type="Proteomes" id="UP000318081">
    <property type="component" value="Chromosome"/>
</dbReference>
<feature type="compositionally biased region" description="Polar residues" evidence="1">
    <location>
        <begin position="117"/>
        <end position="131"/>
    </location>
</feature>
<reference evidence="3 4" key="1">
    <citation type="submission" date="2019-02" db="EMBL/GenBank/DDBJ databases">
        <title>Deep-cultivation of Planctomycetes and their phenomic and genomic characterization uncovers novel biology.</title>
        <authorList>
            <person name="Wiegand S."/>
            <person name="Jogler M."/>
            <person name="Boedeker C."/>
            <person name="Pinto D."/>
            <person name="Vollmers J."/>
            <person name="Rivas-Marin E."/>
            <person name="Kohn T."/>
            <person name="Peeters S.H."/>
            <person name="Heuer A."/>
            <person name="Rast P."/>
            <person name="Oberbeckmann S."/>
            <person name="Bunk B."/>
            <person name="Jeske O."/>
            <person name="Meyerdierks A."/>
            <person name="Storesund J.E."/>
            <person name="Kallscheuer N."/>
            <person name="Luecker S."/>
            <person name="Lage O.M."/>
            <person name="Pohl T."/>
            <person name="Merkel B.J."/>
            <person name="Hornburger P."/>
            <person name="Mueller R.-W."/>
            <person name="Bruemmer F."/>
            <person name="Labrenz M."/>
            <person name="Spormann A.M."/>
            <person name="Op den Camp H."/>
            <person name="Overmann J."/>
            <person name="Amann R."/>
            <person name="Jetten M.S.M."/>
            <person name="Mascher T."/>
            <person name="Medema M.H."/>
            <person name="Devos D.P."/>
            <person name="Kaster A.-K."/>
            <person name="Ovreas L."/>
            <person name="Rohde M."/>
            <person name="Galperin M.Y."/>
            <person name="Jogler C."/>
        </authorList>
    </citation>
    <scope>NUCLEOTIDE SEQUENCE [LARGE SCALE GENOMIC DNA]</scope>
    <source>
        <strain evidence="3 4">TBK1r</strain>
    </source>
</reference>
<dbReference type="RefSeq" id="WP_145207756.1">
    <property type="nucleotide sequence ID" value="NZ_CP036432.1"/>
</dbReference>
<evidence type="ECO:0000313" key="4">
    <source>
        <dbReference type="Proteomes" id="UP000318081"/>
    </source>
</evidence>
<feature type="region of interest" description="Disordered" evidence="1">
    <location>
        <begin position="112"/>
        <end position="131"/>
    </location>
</feature>